<accession>A0A0F9Q493</accession>
<name>A0A0F9Q493_9ZZZZ</name>
<comment type="caution">
    <text evidence="1">The sequence shown here is derived from an EMBL/GenBank/DDBJ whole genome shotgun (WGS) entry which is preliminary data.</text>
</comment>
<dbReference type="EMBL" id="LAZR01001805">
    <property type="protein sequence ID" value="KKN38760.1"/>
    <property type="molecule type" value="Genomic_DNA"/>
</dbReference>
<organism evidence="1">
    <name type="scientific">marine sediment metagenome</name>
    <dbReference type="NCBI Taxonomy" id="412755"/>
    <lineage>
        <taxon>unclassified sequences</taxon>
        <taxon>metagenomes</taxon>
        <taxon>ecological metagenomes</taxon>
    </lineage>
</organism>
<gene>
    <name evidence="1" type="ORF">LCGC14_0750230</name>
</gene>
<protein>
    <submittedName>
        <fullName evidence="1">Uncharacterized protein</fullName>
    </submittedName>
</protein>
<sequence>MMDAADYNKNVNSALTAVWNDLRAEAKSSALRFVGSVV</sequence>
<proteinExistence type="predicted"/>
<dbReference type="AlphaFoldDB" id="A0A0F9Q493"/>
<evidence type="ECO:0000313" key="1">
    <source>
        <dbReference type="EMBL" id="KKN38760.1"/>
    </source>
</evidence>
<reference evidence="1" key="1">
    <citation type="journal article" date="2015" name="Nature">
        <title>Complex archaea that bridge the gap between prokaryotes and eukaryotes.</title>
        <authorList>
            <person name="Spang A."/>
            <person name="Saw J.H."/>
            <person name="Jorgensen S.L."/>
            <person name="Zaremba-Niedzwiedzka K."/>
            <person name="Martijn J."/>
            <person name="Lind A.E."/>
            <person name="van Eijk R."/>
            <person name="Schleper C."/>
            <person name="Guy L."/>
            <person name="Ettema T.J."/>
        </authorList>
    </citation>
    <scope>NUCLEOTIDE SEQUENCE</scope>
</reference>